<proteinExistence type="inferred from homology"/>
<dbReference type="Proteomes" id="UP000653472">
    <property type="component" value="Unassembled WGS sequence"/>
</dbReference>
<dbReference type="EMBL" id="JAAVXB010000007">
    <property type="protein sequence ID" value="NKF23261.1"/>
    <property type="molecule type" value="Genomic_DNA"/>
</dbReference>
<reference evidence="9" key="1">
    <citation type="submission" date="2020-03" db="EMBL/GenBank/DDBJ databases">
        <title>Solimonas marina sp. nov., isolated from deep seawater of the Pacific Ocean.</title>
        <authorList>
            <person name="Liu X."/>
            <person name="Lai Q."/>
            <person name="Sun F."/>
            <person name="Gai Y."/>
            <person name="Li G."/>
            <person name="Shao Z."/>
        </authorList>
    </citation>
    <scope>NUCLEOTIDE SEQUENCE</scope>
    <source>
        <strain evidence="9">C16B3</strain>
    </source>
</reference>
<evidence type="ECO:0000256" key="6">
    <source>
        <dbReference type="RuleBase" id="RU000716"/>
    </source>
</evidence>
<dbReference type="InterPro" id="IPR039425">
    <property type="entry name" value="RNA_pol_sigma-70-like"/>
</dbReference>
<feature type="domain" description="RNA polymerase sigma factor 70 region 4 type 2" evidence="8">
    <location>
        <begin position="127"/>
        <end position="175"/>
    </location>
</feature>
<dbReference type="Gene3D" id="1.10.10.10">
    <property type="entry name" value="Winged helix-like DNA-binding domain superfamily/Winged helix DNA-binding domain"/>
    <property type="match status" value="1"/>
</dbReference>
<dbReference type="InterPro" id="IPR013249">
    <property type="entry name" value="RNA_pol_sigma70_r4_t2"/>
</dbReference>
<evidence type="ECO:0000256" key="1">
    <source>
        <dbReference type="ARBA" id="ARBA00010641"/>
    </source>
</evidence>
<dbReference type="InterPro" id="IPR013325">
    <property type="entry name" value="RNA_pol_sigma_r2"/>
</dbReference>
<accession>A0A969W9K2</accession>
<protein>
    <recommendedName>
        <fullName evidence="6">RNA polymerase sigma factor</fullName>
    </recommendedName>
</protein>
<dbReference type="GO" id="GO:0003677">
    <property type="term" value="F:DNA binding"/>
    <property type="evidence" value="ECO:0007669"/>
    <property type="project" value="UniProtKB-KW"/>
</dbReference>
<dbReference type="RefSeq" id="WP_168148588.1">
    <property type="nucleotide sequence ID" value="NZ_JAAVXB010000007.1"/>
</dbReference>
<dbReference type="InterPro" id="IPR013324">
    <property type="entry name" value="RNA_pol_sigma_r3/r4-like"/>
</dbReference>
<dbReference type="AlphaFoldDB" id="A0A969W9K2"/>
<dbReference type="GO" id="GO:0006352">
    <property type="term" value="P:DNA-templated transcription initiation"/>
    <property type="evidence" value="ECO:0007669"/>
    <property type="project" value="InterPro"/>
</dbReference>
<name>A0A969W9K2_9GAMM</name>
<dbReference type="InterPro" id="IPR007627">
    <property type="entry name" value="RNA_pol_sigma70_r2"/>
</dbReference>
<keyword evidence="5 6" id="KW-0804">Transcription</keyword>
<organism evidence="9 10">
    <name type="scientific">Solimonas marina</name>
    <dbReference type="NCBI Taxonomy" id="2714601"/>
    <lineage>
        <taxon>Bacteria</taxon>
        <taxon>Pseudomonadati</taxon>
        <taxon>Pseudomonadota</taxon>
        <taxon>Gammaproteobacteria</taxon>
        <taxon>Nevskiales</taxon>
        <taxon>Nevskiaceae</taxon>
        <taxon>Solimonas</taxon>
    </lineage>
</organism>
<evidence type="ECO:0000313" key="10">
    <source>
        <dbReference type="Proteomes" id="UP000653472"/>
    </source>
</evidence>
<evidence type="ECO:0000256" key="3">
    <source>
        <dbReference type="ARBA" id="ARBA00023082"/>
    </source>
</evidence>
<keyword evidence="4 6" id="KW-0238">DNA-binding</keyword>
<keyword evidence="2 6" id="KW-0805">Transcription regulation</keyword>
<dbReference type="PANTHER" id="PTHR43133">
    <property type="entry name" value="RNA POLYMERASE ECF-TYPE SIGMA FACTO"/>
    <property type="match status" value="1"/>
</dbReference>
<dbReference type="InterPro" id="IPR000838">
    <property type="entry name" value="RNA_pol_sigma70_ECF_CS"/>
</dbReference>
<dbReference type="GO" id="GO:0016987">
    <property type="term" value="F:sigma factor activity"/>
    <property type="evidence" value="ECO:0007669"/>
    <property type="project" value="UniProtKB-KW"/>
</dbReference>
<dbReference type="PROSITE" id="PS01063">
    <property type="entry name" value="SIGMA70_ECF"/>
    <property type="match status" value="1"/>
</dbReference>
<evidence type="ECO:0000256" key="5">
    <source>
        <dbReference type="ARBA" id="ARBA00023163"/>
    </source>
</evidence>
<evidence type="ECO:0000256" key="4">
    <source>
        <dbReference type="ARBA" id="ARBA00023125"/>
    </source>
</evidence>
<comment type="similarity">
    <text evidence="1 6">Belongs to the sigma-70 factor family. ECF subfamily.</text>
</comment>
<dbReference type="Gene3D" id="1.10.1740.10">
    <property type="match status" value="1"/>
</dbReference>
<dbReference type="InterPro" id="IPR036388">
    <property type="entry name" value="WH-like_DNA-bd_sf"/>
</dbReference>
<dbReference type="Pfam" id="PF08281">
    <property type="entry name" value="Sigma70_r4_2"/>
    <property type="match status" value="1"/>
</dbReference>
<dbReference type="SUPFAM" id="SSF88659">
    <property type="entry name" value="Sigma3 and sigma4 domains of RNA polymerase sigma factors"/>
    <property type="match status" value="1"/>
</dbReference>
<gene>
    <name evidence="9" type="ORF">G7Y82_13145</name>
</gene>
<evidence type="ECO:0000256" key="2">
    <source>
        <dbReference type="ARBA" id="ARBA00023015"/>
    </source>
</evidence>
<dbReference type="InterPro" id="IPR014284">
    <property type="entry name" value="RNA_pol_sigma-70_dom"/>
</dbReference>
<keyword evidence="10" id="KW-1185">Reference proteome</keyword>
<comment type="caution">
    <text evidence="9">The sequence shown here is derived from an EMBL/GenBank/DDBJ whole genome shotgun (WGS) entry which is preliminary data.</text>
</comment>
<evidence type="ECO:0000259" key="7">
    <source>
        <dbReference type="Pfam" id="PF04542"/>
    </source>
</evidence>
<dbReference type="Pfam" id="PF04542">
    <property type="entry name" value="Sigma70_r2"/>
    <property type="match status" value="1"/>
</dbReference>
<dbReference type="PANTHER" id="PTHR43133:SF8">
    <property type="entry name" value="RNA POLYMERASE SIGMA FACTOR HI_1459-RELATED"/>
    <property type="match status" value="1"/>
</dbReference>
<feature type="domain" description="RNA polymerase sigma-70 region 2" evidence="7">
    <location>
        <begin position="28"/>
        <end position="95"/>
    </location>
</feature>
<evidence type="ECO:0000259" key="8">
    <source>
        <dbReference type="Pfam" id="PF08281"/>
    </source>
</evidence>
<evidence type="ECO:0000313" key="9">
    <source>
        <dbReference type="EMBL" id="NKF23261.1"/>
    </source>
</evidence>
<keyword evidence="3 6" id="KW-0731">Sigma factor</keyword>
<sequence length="186" mass="20553">MPIAAEPADATLIARVLAGDDRMAFAALVRRHQSAVRSLLRRLTGGQHALADDLAQETFLQAYRKLAQFRADARFSTWLHRIATNAWLQHLRARRIELSLDDVPAVDEGLAADDEAPRADLQLDMNRAFAVLSPAERAAIVQCYHLDMSHEEAAAALGCPVGTLKSHISRGKQKLKARLRAWELAS</sequence>
<dbReference type="NCBIfam" id="TIGR02937">
    <property type="entry name" value="sigma70-ECF"/>
    <property type="match status" value="1"/>
</dbReference>
<dbReference type="SUPFAM" id="SSF88946">
    <property type="entry name" value="Sigma2 domain of RNA polymerase sigma factors"/>
    <property type="match status" value="1"/>
</dbReference>